<reference evidence="4 5" key="1">
    <citation type="submission" date="2018-07" db="EMBL/GenBank/DDBJ databases">
        <title>Genome sequence of Nitratireductor thuwali#1536.</title>
        <authorList>
            <person name="Michoud G."/>
            <person name="Merlino G."/>
            <person name="Sefrji F.O."/>
            <person name="Daffonchio D."/>
        </authorList>
    </citation>
    <scope>NUCLEOTIDE SEQUENCE [LARGE SCALE GENOMIC DNA]</scope>
    <source>
        <strain evidence="5">Nit1536</strain>
    </source>
</reference>
<keyword evidence="2" id="KW-0732">Signal</keyword>
<dbReference type="InterPro" id="IPR027275">
    <property type="entry name" value="PRC-brl_dom"/>
</dbReference>
<evidence type="ECO:0000313" key="4">
    <source>
        <dbReference type="EMBL" id="UUP18337.1"/>
    </source>
</evidence>
<dbReference type="Gene3D" id="2.30.30.240">
    <property type="entry name" value="PRC-barrel domain"/>
    <property type="match status" value="1"/>
</dbReference>
<dbReference type="Proteomes" id="UP001342418">
    <property type="component" value="Chromosome"/>
</dbReference>
<name>A0ABY5MKK8_9HYPH</name>
<feature type="compositionally biased region" description="Low complexity" evidence="1">
    <location>
        <begin position="233"/>
        <end position="250"/>
    </location>
</feature>
<dbReference type="InterPro" id="IPR011033">
    <property type="entry name" value="PRC_barrel-like_sf"/>
</dbReference>
<feature type="compositionally biased region" description="Polar residues" evidence="1">
    <location>
        <begin position="125"/>
        <end position="134"/>
    </location>
</feature>
<proteinExistence type="predicted"/>
<feature type="region of interest" description="Disordered" evidence="1">
    <location>
        <begin position="432"/>
        <end position="455"/>
    </location>
</feature>
<feature type="compositionally biased region" description="Basic and acidic residues" evidence="1">
    <location>
        <begin position="208"/>
        <end position="229"/>
    </location>
</feature>
<feature type="compositionally biased region" description="Acidic residues" evidence="1">
    <location>
        <begin position="432"/>
        <end position="441"/>
    </location>
</feature>
<organism evidence="4 5">
    <name type="scientific">Nitratireductor thuwali</name>
    <dbReference type="NCBI Taxonomy" id="2267699"/>
    <lineage>
        <taxon>Bacteria</taxon>
        <taxon>Pseudomonadati</taxon>
        <taxon>Pseudomonadota</taxon>
        <taxon>Alphaproteobacteria</taxon>
        <taxon>Hyphomicrobiales</taxon>
        <taxon>Phyllobacteriaceae</taxon>
        <taxon>Nitratireductor</taxon>
    </lineage>
</organism>
<evidence type="ECO:0000313" key="5">
    <source>
        <dbReference type="Proteomes" id="UP001342418"/>
    </source>
</evidence>
<feature type="domain" description="PRC-barrel" evidence="3">
    <location>
        <begin position="357"/>
        <end position="411"/>
    </location>
</feature>
<dbReference type="Pfam" id="PF05239">
    <property type="entry name" value="PRC"/>
    <property type="match status" value="1"/>
</dbReference>
<feature type="signal peptide" evidence="2">
    <location>
        <begin position="1"/>
        <end position="24"/>
    </location>
</feature>
<feature type="region of interest" description="Disordered" evidence="1">
    <location>
        <begin position="89"/>
        <end position="142"/>
    </location>
</feature>
<dbReference type="RefSeq" id="WP_338530580.1">
    <property type="nucleotide sequence ID" value="NZ_CP030941.1"/>
</dbReference>
<gene>
    <name evidence="4" type="ORF">NTH_02817</name>
</gene>
<feature type="chain" id="PRO_5045661416" description="PRC-barrel domain-containing protein" evidence="2">
    <location>
        <begin position="25"/>
        <end position="455"/>
    </location>
</feature>
<dbReference type="SUPFAM" id="SSF50346">
    <property type="entry name" value="PRC-barrel domain"/>
    <property type="match status" value="1"/>
</dbReference>
<feature type="region of interest" description="Disordered" evidence="1">
    <location>
        <begin position="288"/>
        <end position="334"/>
    </location>
</feature>
<feature type="compositionally biased region" description="Low complexity" evidence="1">
    <location>
        <begin position="308"/>
        <end position="319"/>
    </location>
</feature>
<evidence type="ECO:0000259" key="3">
    <source>
        <dbReference type="Pfam" id="PF05239"/>
    </source>
</evidence>
<sequence length="455" mass="50991">MHRQRIALFATGLLCGTILTPALAQENDRAAGNQQSCERLTQLIQENEDRFRSEWINEANDVVRQGERQECAQYVAQAEQAVERLDAREARNQQTDTGEQRAEGQSGQQAQQTDPDRIVVEQPNPRVTVQQDSPEITYDQPEPRVNVRQGQPEVIVRQAEPTVRVEMPRPRITIDQPEPEIVVRMPEPDVAVSVPEPEIDVSQTQPEVRVRQPEPEVRIQDEGDARVQVERSQPIVQQQDQGQQQAQVNVERQRPQVRYEAARPNVQFEMTGEPQVTFNRTGEPQVRFETAEQQQTADQRQQRRGGEQDQQQQARAQADGAEETASVGQQGVSDRTYRMLRGDGGQEASGQTASVPVSEIVDRDLVNARGDELGTVERVIRSNDRLYVVLSHGGFLGLGEDEVALPLDRISALRGGDELVLRGMTEEDIEQLPEVDADADQELGSGQEVRISQSS</sequence>
<protein>
    <recommendedName>
        <fullName evidence="3">PRC-barrel domain-containing protein</fullName>
    </recommendedName>
</protein>
<feature type="region of interest" description="Disordered" evidence="1">
    <location>
        <begin position="202"/>
        <end position="255"/>
    </location>
</feature>
<accession>A0ABY5MKK8</accession>
<feature type="compositionally biased region" description="Polar residues" evidence="1">
    <location>
        <begin position="92"/>
        <end position="113"/>
    </location>
</feature>
<evidence type="ECO:0000256" key="1">
    <source>
        <dbReference type="SAM" id="MobiDB-lite"/>
    </source>
</evidence>
<keyword evidence="5" id="KW-1185">Reference proteome</keyword>
<evidence type="ECO:0000256" key="2">
    <source>
        <dbReference type="SAM" id="SignalP"/>
    </source>
</evidence>
<dbReference type="EMBL" id="CP030941">
    <property type="protein sequence ID" value="UUP18337.1"/>
    <property type="molecule type" value="Genomic_DNA"/>
</dbReference>